<proteinExistence type="inferred from homology"/>
<dbReference type="Pfam" id="PF00378">
    <property type="entry name" value="ECH_1"/>
    <property type="match status" value="1"/>
</dbReference>
<protein>
    <recommendedName>
        <fullName evidence="5">Enoyl-CoA hydratase</fullName>
    </recommendedName>
</protein>
<comment type="caution">
    <text evidence="3">The sequence shown here is derived from an EMBL/GenBank/DDBJ whole genome shotgun (WGS) entry which is preliminary data.</text>
</comment>
<reference evidence="3" key="2">
    <citation type="submission" date="2023-05" db="EMBL/GenBank/DDBJ databases">
        <authorList>
            <person name="Fouks B."/>
        </authorList>
    </citation>
    <scope>NUCLEOTIDE SEQUENCE</scope>
    <source>
        <strain evidence="3">Stay&amp;Tobe</strain>
        <tissue evidence="3">Testes</tissue>
    </source>
</reference>
<evidence type="ECO:0000313" key="3">
    <source>
        <dbReference type="EMBL" id="KAJ9584142.1"/>
    </source>
</evidence>
<dbReference type="CDD" id="cd06558">
    <property type="entry name" value="crotonase-like"/>
    <property type="match status" value="1"/>
</dbReference>
<dbReference type="GO" id="GO:0003824">
    <property type="term" value="F:catalytic activity"/>
    <property type="evidence" value="ECO:0007669"/>
    <property type="project" value="InterPro"/>
</dbReference>
<organism evidence="3 4">
    <name type="scientific">Diploptera punctata</name>
    <name type="common">Pacific beetle cockroach</name>
    <dbReference type="NCBI Taxonomy" id="6984"/>
    <lineage>
        <taxon>Eukaryota</taxon>
        <taxon>Metazoa</taxon>
        <taxon>Ecdysozoa</taxon>
        <taxon>Arthropoda</taxon>
        <taxon>Hexapoda</taxon>
        <taxon>Insecta</taxon>
        <taxon>Pterygota</taxon>
        <taxon>Neoptera</taxon>
        <taxon>Polyneoptera</taxon>
        <taxon>Dictyoptera</taxon>
        <taxon>Blattodea</taxon>
        <taxon>Blaberoidea</taxon>
        <taxon>Blaberidae</taxon>
        <taxon>Diplopterinae</taxon>
        <taxon>Diploptera</taxon>
    </lineage>
</organism>
<evidence type="ECO:0008006" key="5">
    <source>
        <dbReference type="Google" id="ProtNLM"/>
    </source>
</evidence>
<sequence>MFKLLKCLSEGSFHNVRAFNKTSCQHKVFRSNLCSTTNDEILVEKLGPITTIGINRPNKRNCVNRKTAKQLSEAISQFENDDSALVAVLHGIGGNFCAGYDLEELSTFDKDVNFDSKPGDGPMGPTRRMVKKPLIAAVSGYAVAGGMELALMCDLRVMEETAVMGVFCRRFGVPLIDGGTVRLQALVGHSRALDLILTGRAIKAQEAFEWGLANRLVACGTSLGQAVNLANSLVKFPQECLRADRLSTYNAAFNAASYEEGFEFELNNGAPVLLKESVTGAKKFVAGIGKHGKFTNISGGNLDEFSKSKL</sequence>
<dbReference type="PROSITE" id="PS00166">
    <property type="entry name" value="ENOYL_COA_HYDRATASE"/>
    <property type="match status" value="1"/>
</dbReference>
<keyword evidence="4" id="KW-1185">Reference proteome</keyword>
<dbReference type="PANTHER" id="PTHR43802:SF1">
    <property type="entry name" value="IP11341P-RELATED"/>
    <property type="match status" value="1"/>
</dbReference>
<dbReference type="Proteomes" id="UP001233999">
    <property type="component" value="Unassembled WGS sequence"/>
</dbReference>
<dbReference type="PANTHER" id="PTHR43802">
    <property type="entry name" value="ENOYL-COA HYDRATASE"/>
    <property type="match status" value="1"/>
</dbReference>
<reference evidence="3" key="1">
    <citation type="journal article" date="2023" name="IScience">
        <title>Live-bearing cockroach genome reveals convergent evolutionary mechanisms linked to viviparity in insects and beyond.</title>
        <authorList>
            <person name="Fouks B."/>
            <person name="Harrison M.C."/>
            <person name="Mikhailova A.A."/>
            <person name="Marchal E."/>
            <person name="English S."/>
            <person name="Carruthers M."/>
            <person name="Jennings E.C."/>
            <person name="Chiamaka E.L."/>
            <person name="Frigard R.A."/>
            <person name="Pippel M."/>
            <person name="Attardo G.M."/>
            <person name="Benoit J.B."/>
            <person name="Bornberg-Bauer E."/>
            <person name="Tobe S.S."/>
        </authorList>
    </citation>
    <scope>NUCLEOTIDE SEQUENCE</scope>
    <source>
        <strain evidence="3">Stay&amp;Tobe</strain>
    </source>
</reference>
<dbReference type="SUPFAM" id="SSF52096">
    <property type="entry name" value="ClpP/crotonase"/>
    <property type="match status" value="1"/>
</dbReference>
<gene>
    <name evidence="3" type="ORF">L9F63_021507</name>
</gene>
<evidence type="ECO:0000313" key="4">
    <source>
        <dbReference type="Proteomes" id="UP001233999"/>
    </source>
</evidence>
<accession>A0AAD8EBX6</accession>
<dbReference type="InterPro" id="IPR018376">
    <property type="entry name" value="Enoyl-CoA_hyd/isom_CS"/>
</dbReference>
<dbReference type="EMBL" id="JASPKZ010007459">
    <property type="protein sequence ID" value="KAJ9584142.1"/>
    <property type="molecule type" value="Genomic_DNA"/>
</dbReference>
<dbReference type="AlphaFoldDB" id="A0AAD8EBX6"/>
<evidence type="ECO:0000256" key="2">
    <source>
        <dbReference type="RuleBase" id="RU003707"/>
    </source>
</evidence>
<dbReference type="Gene3D" id="3.90.226.10">
    <property type="entry name" value="2-enoyl-CoA Hydratase, Chain A, domain 1"/>
    <property type="match status" value="1"/>
</dbReference>
<evidence type="ECO:0000256" key="1">
    <source>
        <dbReference type="ARBA" id="ARBA00005254"/>
    </source>
</evidence>
<name>A0AAD8EBX6_DIPPU</name>
<dbReference type="NCBIfam" id="NF006108">
    <property type="entry name" value="PRK08259.1"/>
    <property type="match status" value="1"/>
</dbReference>
<dbReference type="Gene3D" id="1.10.287.2460">
    <property type="match status" value="1"/>
</dbReference>
<dbReference type="InterPro" id="IPR029045">
    <property type="entry name" value="ClpP/crotonase-like_dom_sf"/>
</dbReference>
<comment type="similarity">
    <text evidence="1 2">Belongs to the enoyl-CoA hydratase/isomerase family.</text>
</comment>
<dbReference type="InterPro" id="IPR001753">
    <property type="entry name" value="Enoyl-CoA_hydra/iso"/>
</dbReference>